<dbReference type="VEuPathDB" id="VectorBase:MDOA008068"/>
<dbReference type="EnsemblMetazoa" id="MDOA008068-RA">
    <property type="protein sequence ID" value="MDOA008068-PA"/>
    <property type="gene ID" value="MDOA008068"/>
</dbReference>
<feature type="compositionally biased region" description="Basic and acidic residues" evidence="8">
    <location>
        <begin position="1"/>
        <end position="11"/>
    </location>
</feature>
<dbReference type="InterPro" id="IPR008984">
    <property type="entry name" value="SMAD_FHA_dom_sf"/>
</dbReference>
<dbReference type="Gene3D" id="2.60.200.10">
    <property type="match status" value="1"/>
</dbReference>
<dbReference type="InterPro" id="IPR036578">
    <property type="entry name" value="SMAD_MH1_sf"/>
</dbReference>
<dbReference type="RefSeq" id="XP_005182029.2">
    <property type="nucleotide sequence ID" value="XM_005181972.4"/>
</dbReference>
<comment type="subcellular location">
    <subcellularLocation>
        <location evidence="7">Cytoplasm</location>
    </subcellularLocation>
    <subcellularLocation>
        <location evidence="7">Nucleus</location>
    </subcellularLocation>
</comment>
<feature type="region of interest" description="Disordered" evidence="8">
    <location>
        <begin position="106"/>
        <end position="128"/>
    </location>
</feature>
<dbReference type="GO" id="GO:0140416">
    <property type="term" value="F:transcription regulator inhibitor activity"/>
    <property type="evidence" value="ECO:0007669"/>
    <property type="project" value="TreeGrafter"/>
</dbReference>
<protein>
    <recommendedName>
        <fullName evidence="7">Mothers against decapentaplegic homolog</fullName>
        <shortName evidence="7">MAD homolog</shortName>
        <shortName evidence="7">Mothers against DPP homolog</shortName>
    </recommendedName>
    <alternativeName>
        <fullName evidence="7">SMAD family member</fullName>
    </alternativeName>
</protein>
<dbReference type="OrthoDB" id="5946219at2759"/>
<feature type="compositionally biased region" description="Polar residues" evidence="8">
    <location>
        <begin position="16"/>
        <end position="27"/>
    </location>
</feature>
<evidence type="ECO:0000256" key="7">
    <source>
        <dbReference type="RuleBase" id="RU361195"/>
    </source>
</evidence>
<dbReference type="InterPro" id="IPR013019">
    <property type="entry name" value="MAD_homology_MH1"/>
</dbReference>
<evidence type="ECO:0000256" key="8">
    <source>
        <dbReference type="SAM" id="MobiDB-lite"/>
    </source>
</evidence>
<dbReference type="InterPro" id="IPR003619">
    <property type="entry name" value="MAD_homology1_Dwarfin-type"/>
</dbReference>
<dbReference type="PANTHER" id="PTHR13703:SF54">
    <property type="entry name" value="MOTHERS AGAINST DECAPENTAPLEGIC HOMOLOG"/>
    <property type="match status" value="1"/>
</dbReference>
<feature type="region of interest" description="Disordered" evidence="8">
    <location>
        <begin position="60"/>
        <end position="79"/>
    </location>
</feature>
<dbReference type="GO" id="GO:0050793">
    <property type="term" value="P:regulation of developmental process"/>
    <property type="evidence" value="ECO:0007669"/>
    <property type="project" value="UniProtKB-ARBA"/>
</dbReference>
<dbReference type="GO" id="GO:0009791">
    <property type="term" value="P:post-embryonic development"/>
    <property type="evidence" value="ECO:0007669"/>
    <property type="project" value="UniProtKB-ARBA"/>
</dbReference>
<feature type="domain" description="MH1" evidence="9">
    <location>
        <begin position="271"/>
        <end position="407"/>
    </location>
</feature>
<organism evidence="11">
    <name type="scientific">Musca domestica</name>
    <name type="common">House fly</name>
    <dbReference type="NCBI Taxonomy" id="7370"/>
    <lineage>
        <taxon>Eukaryota</taxon>
        <taxon>Metazoa</taxon>
        <taxon>Ecdysozoa</taxon>
        <taxon>Arthropoda</taxon>
        <taxon>Hexapoda</taxon>
        <taxon>Insecta</taxon>
        <taxon>Pterygota</taxon>
        <taxon>Neoptera</taxon>
        <taxon>Endopterygota</taxon>
        <taxon>Diptera</taxon>
        <taxon>Brachycera</taxon>
        <taxon>Muscomorpha</taxon>
        <taxon>Muscoidea</taxon>
        <taxon>Muscidae</taxon>
        <taxon>Musca</taxon>
    </lineage>
</organism>
<dbReference type="GO" id="GO:0071144">
    <property type="term" value="C:heteromeric SMAD protein complex"/>
    <property type="evidence" value="ECO:0007669"/>
    <property type="project" value="TreeGrafter"/>
</dbReference>
<keyword evidence="5 7" id="KW-0804">Transcription</keyword>
<dbReference type="InterPro" id="IPR001132">
    <property type="entry name" value="SMAD_dom_Dwarfin-type"/>
</dbReference>
<dbReference type="VEuPathDB" id="VectorBase:MDOMA2_005673"/>
<keyword evidence="3" id="KW-0862">Zinc</keyword>
<evidence type="ECO:0000256" key="4">
    <source>
        <dbReference type="ARBA" id="ARBA00023015"/>
    </source>
</evidence>
<dbReference type="GO" id="GO:0009653">
    <property type="term" value="P:anatomical structure morphogenesis"/>
    <property type="evidence" value="ECO:0007669"/>
    <property type="project" value="TreeGrafter"/>
</dbReference>
<dbReference type="KEGG" id="mde:101898538"/>
<dbReference type="SMART" id="SM00524">
    <property type="entry name" value="DWB"/>
    <property type="match status" value="1"/>
</dbReference>
<accession>A0A1I8MSR2</accession>
<feature type="compositionally biased region" description="Polar residues" evidence="8">
    <location>
        <begin position="60"/>
        <end position="72"/>
    </location>
</feature>
<sequence length="645" mass="71879">MKFQSEKKELWRYASKNLTTPVRGTTRQPPPPHRLPPQHHPHAPERSLSRQQTFYCDVSGESSSTMSLRPQLSTPPPPYSATAVDMDCVNPRDYCQTFRQPQAYVTDGETETSLSATESETGYGQRPGGYSYVNTGDIMHVDEYEKLNEISSGSSSSNNTTTSSTNSTSTFHLTKDLSRRLERTVTTPRRAQSKTNISLNPVATTLVNSATTLTSATTSFAATAAKILRNCCGGGFGSSNSIVTATSSTNHDPFSLNPTTTMTTTTVANNNNNSTMPCNKESYENSKNMATSAKTYFDALMKELKARQITSLLKAVKSRHEPTTKSSTAAACSSNSVTTYQTNCILMRRAEILGEEPYVIVCRLFLWRDLNNSSQLKRLPVCPNERDPVYVCCNPLHWSRILETESAPPPYRSQRMDRNEGLPFQNYCNSTSFGSSDADGVSSIQKPNTDFYVRMTESVTTDGEASRCSPNWCEVAYWELGQRVGERYPAETPTINIYSEKPYSSANGDIEGMCLKDLIEKRTTPSPSDVQNTRQKIGLGVTLSQETDGVWLYNRATVPIFVYSPTLTDSLSRVYRVEPGDCLRAFDIYKAHTLVYSDQFPGVQTGPIDKFSMRISFGKGWGFSYKRPDITRCPCWLEVLFRPQR</sequence>
<evidence type="ECO:0000259" key="9">
    <source>
        <dbReference type="PROSITE" id="PS51075"/>
    </source>
</evidence>
<dbReference type="GO" id="GO:0060395">
    <property type="term" value="P:SMAD protein signal transduction"/>
    <property type="evidence" value="ECO:0007669"/>
    <property type="project" value="TreeGrafter"/>
</dbReference>
<feature type="region of interest" description="Disordered" evidence="8">
    <location>
        <begin position="1"/>
        <end position="49"/>
    </location>
</feature>
<keyword evidence="4 7" id="KW-0805">Transcription regulation</keyword>
<dbReference type="SUPFAM" id="SSF56366">
    <property type="entry name" value="SMAD MH1 domain"/>
    <property type="match status" value="1"/>
</dbReference>
<evidence type="ECO:0000256" key="3">
    <source>
        <dbReference type="ARBA" id="ARBA00022833"/>
    </source>
</evidence>
<gene>
    <name evidence="11" type="primary">101898538</name>
</gene>
<proteinExistence type="inferred from homology"/>
<evidence type="ECO:0000259" key="10">
    <source>
        <dbReference type="PROSITE" id="PS51076"/>
    </source>
</evidence>
<dbReference type="InterPro" id="IPR013790">
    <property type="entry name" value="Dwarfin"/>
</dbReference>
<evidence type="ECO:0000256" key="2">
    <source>
        <dbReference type="ARBA" id="ARBA00022723"/>
    </source>
</evidence>
<feature type="region of interest" description="Disordered" evidence="8">
    <location>
        <begin position="150"/>
        <end position="176"/>
    </location>
</feature>
<dbReference type="GO" id="GO:0051239">
    <property type="term" value="P:regulation of multicellular organismal process"/>
    <property type="evidence" value="ECO:0007669"/>
    <property type="project" value="UniProtKB-ARBA"/>
</dbReference>
<evidence type="ECO:0000256" key="1">
    <source>
        <dbReference type="ARBA" id="ARBA00005545"/>
    </source>
</evidence>
<feature type="compositionally biased region" description="Low complexity" evidence="8">
    <location>
        <begin position="111"/>
        <end position="121"/>
    </location>
</feature>
<comment type="similarity">
    <text evidence="1 7">Belongs to the dwarfin/SMAD family.</text>
</comment>
<reference evidence="11" key="1">
    <citation type="submission" date="2020-05" db="UniProtKB">
        <authorList>
            <consortium name="EnsemblMetazoa"/>
        </authorList>
    </citation>
    <scope>IDENTIFICATION</scope>
    <source>
        <strain evidence="11">Aabys</strain>
    </source>
</reference>
<keyword evidence="2" id="KW-0479">Metal-binding</keyword>
<dbReference type="STRING" id="7370.A0A1I8MSR2"/>
<dbReference type="Pfam" id="PF03166">
    <property type="entry name" value="MH2"/>
    <property type="match status" value="1"/>
</dbReference>
<dbReference type="PANTHER" id="PTHR13703">
    <property type="entry name" value="SMAD"/>
    <property type="match status" value="1"/>
</dbReference>
<dbReference type="eggNOG" id="KOG3701">
    <property type="taxonomic scope" value="Eukaryota"/>
</dbReference>
<dbReference type="GO" id="GO:0030154">
    <property type="term" value="P:cell differentiation"/>
    <property type="evidence" value="ECO:0007669"/>
    <property type="project" value="TreeGrafter"/>
</dbReference>
<name>A0A1I8MSR2_MUSDO</name>
<dbReference type="PROSITE" id="PS51075">
    <property type="entry name" value="MH1"/>
    <property type="match status" value="1"/>
</dbReference>
<dbReference type="AlphaFoldDB" id="A0A1I8MSR2"/>
<dbReference type="PROSITE" id="PS51076">
    <property type="entry name" value="MH2"/>
    <property type="match status" value="1"/>
</dbReference>
<keyword evidence="6 7" id="KW-0539">Nucleus</keyword>
<dbReference type="GO" id="GO:0006357">
    <property type="term" value="P:regulation of transcription by RNA polymerase II"/>
    <property type="evidence" value="ECO:0007669"/>
    <property type="project" value="TreeGrafter"/>
</dbReference>
<evidence type="ECO:0000313" key="11">
    <source>
        <dbReference type="EnsemblMetazoa" id="MDOA008068-PA"/>
    </source>
</evidence>
<evidence type="ECO:0000256" key="6">
    <source>
        <dbReference type="ARBA" id="ARBA00023242"/>
    </source>
</evidence>
<feature type="domain" description="MH2" evidence="10">
    <location>
        <begin position="472"/>
        <end position="645"/>
    </location>
</feature>
<dbReference type="GO" id="GO:0070411">
    <property type="term" value="F:I-SMAD binding"/>
    <property type="evidence" value="ECO:0007669"/>
    <property type="project" value="TreeGrafter"/>
</dbReference>
<dbReference type="SUPFAM" id="SSF49879">
    <property type="entry name" value="SMAD/FHA domain"/>
    <property type="match status" value="1"/>
</dbReference>
<dbReference type="GO" id="GO:0005737">
    <property type="term" value="C:cytoplasm"/>
    <property type="evidence" value="ECO:0007669"/>
    <property type="project" value="UniProtKB-SubCell"/>
</dbReference>
<dbReference type="InterPro" id="IPR017855">
    <property type="entry name" value="SMAD-like_dom_sf"/>
</dbReference>
<dbReference type="Gene3D" id="3.90.520.10">
    <property type="entry name" value="SMAD MH1 domain"/>
    <property type="match status" value="1"/>
</dbReference>
<keyword evidence="7" id="KW-0963">Cytoplasm</keyword>
<dbReference type="SMART" id="SM00523">
    <property type="entry name" value="DWA"/>
    <property type="match status" value="1"/>
</dbReference>
<dbReference type="Pfam" id="PF03165">
    <property type="entry name" value="MH1"/>
    <property type="match status" value="1"/>
</dbReference>
<dbReference type="CDD" id="cd10489">
    <property type="entry name" value="MH1_SMAD_6_7"/>
    <property type="match status" value="1"/>
</dbReference>
<feature type="compositionally biased region" description="Low complexity" evidence="8">
    <location>
        <begin position="151"/>
        <end position="170"/>
    </location>
</feature>
<dbReference type="GO" id="GO:0046872">
    <property type="term" value="F:metal ion binding"/>
    <property type="evidence" value="ECO:0007669"/>
    <property type="project" value="UniProtKB-KW"/>
</dbReference>
<evidence type="ECO:0000256" key="5">
    <source>
        <dbReference type="ARBA" id="ARBA00023163"/>
    </source>
</evidence>